<reference evidence="6" key="1">
    <citation type="submission" date="2023-06" db="EMBL/GenBank/DDBJ databases">
        <authorList>
            <person name="Zeman M."/>
            <person name="Kubasova T."/>
            <person name="Jahodarova E."/>
            <person name="Nykrynova M."/>
            <person name="Rychlik I."/>
        </authorList>
    </citation>
    <scope>NUCLEOTIDE SEQUENCE</scope>
    <source>
        <strain evidence="6">15_COKtk</strain>
    </source>
</reference>
<dbReference type="FunFam" id="1.10.10.10:FF:000001">
    <property type="entry name" value="LysR family transcriptional regulator"/>
    <property type="match status" value="1"/>
</dbReference>
<dbReference type="Gene3D" id="3.40.190.290">
    <property type="match status" value="1"/>
</dbReference>
<dbReference type="InterPro" id="IPR036388">
    <property type="entry name" value="WH-like_DNA-bd_sf"/>
</dbReference>
<sequence>MELRQIETFLKVVELGSFSRAAERLGYTQSAVTMQIKQLEREVGARLFDRMPRGARLTDQGRAFAFHAREAIAALERAAASVRIPDADADQLVGTLRIGSVESVATALLPTLLARFHERHPRVELIVSTARLERLAEGVLDNTLDVLLTMDRKLSIARLERTVLREEPIVFAASLQMAQQIGPVRIDELAGLPLVLTERGESYRHELECLLAECDEQLHPVVETGNTETLVHLAEQGVGIAFLPRFSVAHSLRRKSLVELACDIEPISMWIQAFTHEAKPVSRAMAAFMEMLRVHFEYTE</sequence>
<dbReference type="PANTHER" id="PTHR30126">
    <property type="entry name" value="HTH-TYPE TRANSCRIPTIONAL REGULATOR"/>
    <property type="match status" value="1"/>
</dbReference>
<dbReference type="CDD" id="cd05466">
    <property type="entry name" value="PBP2_LTTR_substrate"/>
    <property type="match status" value="1"/>
</dbReference>
<evidence type="ECO:0000313" key="6">
    <source>
        <dbReference type="EMBL" id="MDN0069601.1"/>
    </source>
</evidence>
<keyword evidence="4" id="KW-0804">Transcription</keyword>
<accession>A0AAW7JVE1</accession>
<dbReference type="SUPFAM" id="SSF53850">
    <property type="entry name" value="Periplasmic binding protein-like II"/>
    <property type="match status" value="1"/>
</dbReference>
<comment type="similarity">
    <text evidence="1">Belongs to the LysR transcriptional regulatory family.</text>
</comment>
<dbReference type="SUPFAM" id="SSF46785">
    <property type="entry name" value="Winged helix' DNA-binding domain"/>
    <property type="match status" value="1"/>
</dbReference>
<dbReference type="PRINTS" id="PR00039">
    <property type="entry name" value="HTHLYSR"/>
</dbReference>
<keyword evidence="2" id="KW-0805">Transcription regulation</keyword>
<gene>
    <name evidence="6" type="ORF">QVN40_07790</name>
</gene>
<dbReference type="Pfam" id="PF00126">
    <property type="entry name" value="HTH_1"/>
    <property type="match status" value="1"/>
</dbReference>
<evidence type="ECO:0000256" key="4">
    <source>
        <dbReference type="ARBA" id="ARBA00023163"/>
    </source>
</evidence>
<evidence type="ECO:0000256" key="2">
    <source>
        <dbReference type="ARBA" id="ARBA00023015"/>
    </source>
</evidence>
<evidence type="ECO:0000259" key="5">
    <source>
        <dbReference type="PROSITE" id="PS50931"/>
    </source>
</evidence>
<proteinExistence type="inferred from homology"/>
<name>A0AAW7JVE1_9ACTN</name>
<dbReference type="GO" id="GO:0003700">
    <property type="term" value="F:DNA-binding transcription factor activity"/>
    <property type="evidence" value="ECO:0007669"/>
    <property type="project" value="InterPro"/>
</dbReference>
<evidence type="ECO:0000256" key="3">
    <source>
        <dbReference type="ARBA" id="ARBA00023125"/>
    </source>
</evidence>
<keyword evidence="3" id="KW-0238">DNA-binding</keyword>
<evidence type="ECO:0000313" key="7">
    <source>
        <dbReference type="Proteomes" id="UP001168505"/>
    </source>
</evidence>
<dbReference type="EMBL" id="JAUEIR010000006">
    <property type="protein sequence ID" value="MDN0069601.1"/>
    <property type="molecule type" value="Genomic_DNA"/>
</dbReference>
<reference evidence="6" key="2">
    <citation type="submission" date="2023-08" db="EMBL/GenBank/DDBJ databases">
        <title>Identification and characterization of horizontal gene transfer across gut microbiota members of farm animals based on homology search.</title>
        <authorList>
            <person name="Schwarzerova J."/>
            <person name="Nykrynova M."/>
            <person name="Jureckova K."/>
            <person name="Cejkova D."/>
            <person name="Rychlik I."/>
        </authorList>
    </citation>
    <scope>NUCLEOTIDE SEQUENCE</scope>
    <source>
        <strain evidence="6">15_COKtk</strain>
    </source>
</reference>
<dbReference type="RefSeq" id="WP_289827286.1">
    <property type="nucleotide sequence ID" value="NZ_JAUEIR010000006.1"/>
</dbReference>
<dbReference type="InterPro" id="IPR036390">
    <property type="entry name" value="WH_DNA-bd_sf"/>
</dbReference>
<dbReference type="Proteomes" id="UP001168505">
    <property type="component" value="Unassembled WGS sequence"/>
</dbReference>
<dbReference type="Gene3D" id="1.10.10.10">
    <property type="entry name" value="Winged helix-like DNA-binding domain superfamily/Winged helix DNA-binding domain"/>
    <property type="match status" value="1"/>
</dbReference>
<feature type="domain" description="HTH lysR-type" evidence="5">
    <location>
        <begin position="1"/>
        <end position="58"/>
    </location>
</feature>
<dbReference type="PANTHER" id="PTHR30126:SF40">
    <property type="entry name" value="HTH-TYPE TRANSCRIPTIONAL REGULATOR GLTR"/>
    <property type="match status" value="1"/>
</dbReference>
<organism evidence="6 7">
    <name type="scientific">Collinsella ihumii</name>
    <dbReference type="NCBI Taxonomy" id="1720204"/>
    <lineage>
        <taxon>Bacteria</taxon>
        <taxon>Bacillati</taxon>
        <taxon>Actinomycetota</taxon>
        <taxon>Coriobacteriia</taxon>
        <taxon>Coriobacteriales</taxon>
        <taxon>Coriobacteriaceae</taxon>
        <taxon>Collinsella</taxon>
    </lineage>
</organism>
<evidence type="ECO:0000256" key="1">
    <source>
        <dbReference type="ARBA" id="ARBA00009437"/>
    </source>
</evidence>
<dbReference type="InterPro" id="IPR000847">
    <property type="entry name" value="LysR_HTH_N"/>
</dbReference>
<dbReference type="GO" id="GO:0000976">
    <property type="term" value="F:transcription cis-regulatory region binding"/>
    <property type="evidence" value="ECO:0007669"/>
    <property type="project" value="TreeGrafter"/>
</dbReference>
<dbReference type="Pfam" id="PF03466">
    <property type="entry name" value="LysR_substrate"/>
    <property type="match status" value="1"/>
</dbReference>
<dbReference type="PROSITE" id="PS50931">
    <property type="entry name" value="HTH_LYSR"/>
    <property type="match status" value="1"/>
</dbReference>
<comment type="caution">
    <text evidence="6">The sequence shown here is derived from an EMBL/GenBank/DDBJ whole genome shotgun (WGS) entry which is preliminary data.</text>
</comment>
<protein>
    <submittedName>
        <fullName evidence="6">LysR family transcriptional regulator</fullName>
    </submittedName>
</protein>
<dbReference type="InterPro" id="IPR005119">
    <property type="entry name" value="LysR_subst-bd"/>
</dbReference>
<dbReference type="AlphaFoldDB" id="A0AAW7JVE1"/>